<organism evidence="1 2">
    <name type="scientific">Ichthyophthirius multifiliis</name>
    <name type="common">White spot disease agent</name>
    <name type="synonym">Ich</name>
    <dbReference type="NCBI Taxonomy" id="5932"/>
    <lineage>
        <taxon>Eukaryota</taxon>
        <taxon>Sar</taxon>
        <taxon>Alveolata</taxon>
        <taxon>Ciliophora</taxon>
        <taxon>Intramacronucleata</taxon>
        <taxon>Oligohymenophorea</taxon>
        <taxon>Hymenostomatida</taxon>
        <taxon>Ophryoglenina</taxon>
        <taxon>Ichthyophthirius</taxon>
    </lineage>
</organism>
<dbReference type="RefSeq" id="XP_004040135.1">
    <property type="nucleotide sequence ID" value="XM_004040087.1"/>
</dbReference>
<protein>
    <submittedName>
        <fullName evidence="1">Uncharacterized protein</fullName>
    </submittedName>
</protein>
<evidence type="ECO:0000313" key="1">
    <source>
        <dbReference type="EMBL" id="EGR34831.1"/>
    </source>
</evidence>
<dbReference type="Proteomes" id="UP000008983">
    <property type="component" value="Unassembled WGS sequence"/>
</dbReference>
<dbReference type="EMBL" id="GL983042">
    <property type="protein sequence ID" value="EGR34831.1"/>
    <property type="molecule type" value="Genomic_DNA"/>
</dbReference>
<proteinExistence type="predicted"/>
<dbReference type="AlphaFoldDB" id="G0QIU5"/>
<gene>
    <name evidence="1" type="ORF">IMG5_000590</name>
</gene>
<evidence type="ECO:0000313" key="2">
    <source>
        <dbReference type="Proteomes" id="UP000008983"/>
    </source>
</evidence>
<sequence length="202" mass="24124">MLPINFKQQKINIQDLQTKLPQLNGKNKYESPNSQALKKVEQIELNKQSIQQRANKEDASPWVAKQAQLEAQSQFEQAQKRVQLLLKQEELTLAKQQSLEMKKQYLERIRQQKYQHYQDNKTKFKMKQQANLLNNQKIKLNKTYNNQKSNFIQTKKMMSKPETRKVTKILNKFNPQKKIMMNKKNISRKSQIIKVRIVIKQK</sequence>
<keyword evidence="2" id="KW-1185">Reference proteome</keyword>
<dbReference type="InParanoid" id="G0QIU5"/>
<dbReference type="GeneID" id="14911097"/>
<accession>G0QIU5</accession>
<reference evidence="1 2" key="1">
    <citation type="submission" date="2011-07" db="EMBL/GenBank/DDBJ databases">
        <authorList>
            <person name="Coyne R."/>
            <person name="Brami D."/>
            <person name="Johnson J."/>
            <person name="Hostetler J."/>
            <person name="Hannick L."/>
            <person name="Clark T."/>
            <person name="Cassidy-Hanley D."/>
            <person name="Inman J."/>
        </authorList>
    </citation>
    <scope>NUCLEOTIDE SEQUENCE [LARGE SCALE GENOMIC DNA]</scope>
    <source>
        <strain evidence="1 2">G5</strain>
    </source>
</reference>
<name>G0QIU5_ICHMU</name>